<dbReference type="Pfam" id="PF01047">
    <property type="entry name" value="MarR"/>
    <property type="match status" value="1"/>
</dbReference>
<dbReference type="PANTHER" id="PTHR42756:SF1">
    <property type="entry name" value="TRANSCRIPTIONAL REPRESSOR OF EMRAB OPERON"/>
    <property type="match status" value="1"/>
</dbReference>
<feature type="domain" description="HTH marR-type" evidence="4">
    <location>
        <begin position="1"/>
        <end position="133"/>
    </location>
</feature>
<evidence type="ECO:0000313" key="5">
    <source>
        <dbReference type="EMBL" id="OGE11296.1"/>
    </source>
</evidence>
<organism evidence="5 6">
    <name type="scientific">Candidatus Curtissbacteria bacterium RIFCSPLOWO2_01_FULL_42_26</name>
    <dbReference type="NCBI Taxonomy" id="1797729"/>
    <lineage>
        <taxon>Bacteria</taxon>
        <taxon>Candidatus Curtissiibacteriota</taxon>
    </lineage>
</organism>
<keyword evidence="2" id="KW-0238">DNA-binding</keyword>
<dbReference type="Gene3D" id="1.10.10.10">
    <property type="entry name" value="Winged helix-like DNA-binding domain superfamily/Winged helix DNA-binding domain"/>
    <property type="match status" value="1"/>
</dbReference>
<dbReference type="GO" id="GO:0003700">
    <property type="term" value="F:DNA-binding transcription factor activity"/>
    <property type="evidence" value="ECO:0007669"/>
    <property type="project" value="InterPro"/>
</dbReference>
<dbReference type="PROSITE" id="PS50995">
    <property type="entry name" value="HTH_MARR_2"/>
    <property type="match status" value="1"/>
</dbReference>
<dbReference type="Proteomes" id="UP000179227">
    <property type="component" value="Unassembled WGS sequence"/>
</dbReference>
<dbReference type="SUPFAM" id="SSF46785">
    <property type="entry name" value="Winged helix' DNA-binding domain"/>
    <property type="match status" value="1"/>
</dbReference>
<name>A0A1F5I4H7_9BACT</name>
<accession>A0A1F5I4H7</accession>
<dbReference type="SMART" id="SM00347">
    <property type="entry name" value="HTH_MARR"/>
    <property type="match status" value="1"/>
</dbReference>
<evidence type="ECO:0000313" key="6">
    <source>
        <dbReference type="Proteomes" id="UP000179227"/>
    </source>
</evidence>
<dbReference type="AlphaFoldDB" id="A0A1F5I4H7"/>
<dbReference type="InterPro" id="IPR036388">
    <property type="entry name" value="WH-like_DNA-bd_sf"/>
</dbReference>
<dbReference type="GO" id="GO:0003677">
    <property type="term" value="F:DNA binding"/>
    <property type="evidence" value="ECO:0007669"/>
    <property type="project" value="UniProtKB-KW"/>
</dbReference>
<dbReference type="InterPro" id="IPR036390">
    <property type="entry name" value="WH_DNA-bd_sf"/>
</dbReference>
<gene>
    <name evidence="5" type="ORF">A3A60_02040</name>
</gene>
<dbReference type="PANTHER" id="PTHR42756">
    <property type="entry name" value="TRANSCRIPTIONAL REGULATOR, MARR"/>
    <property type="match status" value="1"/>
</dbReference>
<comment type="caution">
    <text evidence="5">The sequence shown here is derived from an EMBL/GenBank/DDBJ whole genome shotgun (WGS) entry which is preliminary data.</text>
</comment>
<keyword evidence="3" id="KW-0804">Transcription</keyword>
<sequence>MPHTLVFHLIDLGKKLQKAGFHSSPKYLSYSEAVGILVIDSNRQISQAEIAAKLHLKPASVVTLIDELEKLKLVKRKMLPGNRRKHQISLTTYGKIQVRKIKKQTKSLENYLAQQLKAKNKDKFFSTVTKLIESLENWPQNNPNQLNRRGVRT</sequence>
<dbReference type="InterPro" id="IPR000835">
    <property type="entry name" value="HTH_MarR-typ"/>
</dbReference>
<protein>
    <recommendedName>
        <fullName evidence="4">HTH marR-type domain-containing protein</fullName>
    </recommendedName>
</protein>
<dbReference type="STRING" id="1797729.A3A60_02040"/>
<dbReference type="EMBL" id="MFBS01000001">
    <property type="protein sequence ID" value="OGE11296.1"/>
    <property type="molecule type" value="Genomic_DNA"/>
</dbReference>
<evidence type="ECO:0000259" key="4">
    <source>
        <dbReference type="PROSITE" id="PS50995"/>
    </source>
</evidence>
<evidence type="ECO:0000256" key="1">
    <source>
        <dbReference type="ARBA" id="ARBA00023015"/>
    </source>
</evidence>
<proteinExistence type="predicted"/>
<keyword evidence="1" id="KW-0805">Transcription regulation</keyword>
<evidence type="ECO:0000256" key="3">
    <source>
        <dbReference type="ARBA" id="ARBA00023163"/>
    </source>
</evidence>
<evidence type="ECO:0000256" key="2">
    <source>
        <dbReference type="ARBA" id="ARBA00023125"/>
    </source>
</evidence>
<reference evidence="5 6" key="1">
    <citation type="journal article" date="2016" name="Nat. Commun.">
        <title>Thousands of microbial genomes shed light on interconnected biogeochemical processes in an aquifer system.</title>
        <authorList>
            <person name="Anantharaman K."/>
            <person name="Brown C.T."/>
            <person name="Hug L.A."/>
            <person name="Sharon I."/>
            <person name="Castelle C.J."/>
            <person name="Probst A.J."/>
            <person name="Thomas B.C."/>
            <person name="Singh A."/>
            <person name="Wilkins M.J."/>
            <person name="Karaoz U."/>
            <person name="Brodie E.L."/>
            <person name="Williams K.H."/>
            <person name="Hubbard S.S."/>
            <person name="Banfield J.F."/>
        </authorList>
    </citation>
    <scope>NUCLEOTIDE SEQUENCE [LARGE SCALE GENOMIC DNA]</scope>
</reference>